<sequence length="451" mass="50385">MSRDRQLDRRTVVTGLAAAGALAAMPKPLHALGEYAAPQGQPSQKLRIACIGVGGMGHSDVRGVSSENLVAFADVDWRSAERAFREFPNAKRYRDFREMLEKERNNIDAVTVSTPDHTHAVAAMMALKMGKHVYCQKPLARTIGEVRALQAEAARRPRQITQMGNQGHAQEGIRLIREWVEAGVIGEVSKIDYWTNRPIWPQARNRSSEMHNVPPTFDWNLWLGPAQERPWHPSYAPFNWRGWWDFGTGAMGDMACHIMDAAYWVLGLKYPARVIPESTQLYAEMAPAQERITYEFPAIGSRRAVELVWRDGGLLPPKPTDWPADLDFPHSATGGQIWHGTKGMILAGTYSENPRLVNDQQWKDLQANPVPQKYPRTGGVYQEWIEAIKGGTQPGSNFASYAAPMTEMILLGCLATRMGQTLELNPDTGAITNVQAPSEWVMPTYRAGWSL</sequence>
<dbReference type="InterPro" id="IPR050463">
    <property type="entry name" value="Gfo/Idh/MocA_oxidrdct_glycsds"/>
</dbReference>
<dbReference type="Gene3D" id="3.40.50.720">
    <property type="entry name" value="NAD(P)-binding Rossmann-like Domain"/>
    <property type="match status" value="1"/>
</dbReference>
<dbReference type="InterPro" id="IPR006311">
    <property type="entry name" value="TAT_signal"/>
</dbReference>
<accession>A0AA49Q5Z5</accession>
<protein>
    <submittedName>
        <fullName evidence="3">Gfo/Idh/MocA family oxidoreductase</fullName>
    </submittedName>
</protein>
<organism evidence="3">
    <name type="scientific">Pseudogemmatithrix spongiicola</name>
    <dbReference type="NCBI Taxonomy" id="3062599"/>
    <lineage>
        <taxon>Bacteria</taxon>
        <taxon>Pseudomonadati</taxon>
        <taxon>Gemmatimonadota</taxon>
        <taxon>Gemmatimonadia</taxon>
        <taxon>Gemmatimonadales</taxon>
        <taxon>Gemmatimonadaceae</taxon>
        <taxon>Pseudogemmatithrix</taxon>
    </lineage>
</organism>
<dbReference type="GO" id="GO:0000166">
    <property type="term" value="F:nucleotide binding"/>
    <property type="evidence" value="ECO:0007669"/>
    <property type="project" value="InterPro"/>
</dbReference>
<evidence type="ECO:0000313" key="3">
    <source>
        <dbReference type="EMBL" id="WKW13169.1"/>
    </source>
</evidence>
<dbReference type="SUPFAM" id="SSF51735">
    <property type="entry name" value="NAD(P)-binding Rossmann-fold domains"/>
    <property type="match status" value="1"/>
</dbReference>
<dbReference type="Pfam" id="PF01408">
    <property type="entry name" value="GFO_IDH_MocA"/>
    <property type="match status" value="1"/>
</dbReference>
<evidence type="ECO:0000259" key="1">
    <source>
        <dbReference type="Pfam" id="PF01408"/>
    </source>
</evidence>
<dbReference type="RefSeq" id="WP_367886030.1">
    <property type="nucleotide sequence ID" value="NZ_CP130612.1"/>
</dbReference>
<dbReference type="PROSITE" id="PS51318">
    <property type="entry name" value="TAT"/>
    <property type="match status" value="1"/>
</dbReference>
<dbReference type="InterPro" id="IPR043906">
    <property type="entry name" value="Gfo/Idh/MocA_OxRdtase_bact_C"/>
</dbReference>
<dbReference type="PANTHER" id="PTHR43818:SF10">
    <property type="entry name" value="NADH-DEPENDENT DEHYDROGENASE-RELATED"/>
    <property type="match status" value="1"/>
</dbReference>
<dbReference type="AlphaFoldDB" id="A0AA49Q5Z5"/>
<dbReference type="EMBL" id="CP130612">
    <property type="protein sequence ID" value="WKW13169.1"/>
    <property type="molecule type" value="Genomic_DNA"/>
</dbReference>
<dbReference type="PANTHER" id="PTHR43818">
    <property type="entry name" value="BCDNA.GH03377"/>
    <property type="match status" value="1"/>
</dbReference>
<gene>
    <name evidence="3" type="ORF">Strain138_002484</name>
    <name evidence="4" type="ORF">Strain318_002484</name>
</gene>
<dbReference type="Pfam" id="PF19051">
    <property type="entry name" value="GFO_IDH_MocA_C2"/>
    <property type="match status" value="1"/>
</dbReference>
<name>A0AA49Q5Z5_9BACT</name>
<proteinExistence type="predicted"/>
<feature type="domain" description="Gfo/Idh/MocA-like oxidoreductase N-terminal" evidence="1">
    <location>
        <begin position="46"/>
        <end position="160"/>
    </location>
</feature>
<feature type="domain" description="Gfo/Idh/MocA-like oxidoreductase bacterial type C-terminal" evidence="2">
    <location>
        <begin position="193"/>
        <end position="296"/>
    </location>
</feature>
<evidence type="ECO:0000313" key="5">
    <source>
        <dbReference type="Proteomes" id="UP001229955"/>
    </source>
</evidence>
<dbReference type="Proteomes" id="UP001229955">
    <property type="component" value="Chromosome"/>
</dbReference>
<keyword evidence="5" id="KW-1185">Reference proteome</keyword>
<evidence type="ECO:0000259" key="2">
    <source>
        <dbReference type="Pfam" id="PF19051"/>
    </source>
</evidence>
<dbReference type="SUPFAM" id="SSF55347">
    <property type="entry name" value="Glyceraldehyde-3-phosphate dehydrogenase-like, C-terminal domain"/>
    <property type="match status" value="1"/>
</dbReference>
<dbReference type="EMBL" id="CP130613">
    <property type="protein sequence ID" value="WKW16076.1"/>
    <property type="molecule type" value="Genomic_DNA"/>
</dbReference>
<dbReference type="InterPro" id="IPR036291">
    <property type="entry name" value="NAD(P)-bd_dom_sf"/>
</dbReference>
<accession>A0AA49Q8S2</accession>
<dbReference type="Gene3D" id="3.30.360.10">
    <property type="entry name" value="Dihydrodipicolinate Reductase, domain 2"/>
    <property type="match status" value="1"/>
</dbReference>
<dbReference type="KEGG" id="pspc:Strain318_002484"/>
<evidence type="ECO:0000313" key="4">
    <source>
        <dbReference type="EMBL" id="WKW16076.1"/>
    </source>
</evidence>
<reference evidence="3" key="1">
    <citation type="submission" date="2023-07" db="EMBL/GenBank/DDBJ databases">
        <authorList>
            <person name="Haufschild T."/>
            <person name="Kallscheuer N."/>
            <person name="Hammer J."/>
            <person name="Kohn T."/>
            <person name="Kabuu M."/>
            <person name="Jogler M."/>
            <person name="Wohfarth N."/>
            <person name="Heuer A."/>
            <person name="Rohde M."/>
            <person name="van Teeseling M.C.F."/>
            <person name="Jogler C."/>
        </authorList>
    </citation>
    <scope>NUCLEOTIDE SEQUENCE</scope>
    <source>
        <strain evidence="3">Strain 138</strain>
        <strain evidence="4">Strain 318</strain>
    </source>
</reference>
<dbReference type="InterPro" id="IPR000683">
    <property type="entry name" value="Gfo/Idh/MocA-like_OxRdtase_N"/>
</dbReference>